<proteinExistence type="predicted"/>
<keyword evidence="7" id="KW-1185">Reference proteome</keyword>
<dbReference type="RefSeq" id="WP_124029258.1">
    <property type="nucleotide sequence ID" value="NZ_JBHRSN010000013.1"/>
</dbReference>
<dbReference type="GO" id="GO:0046872">
    <property type="term" value="F:metal ion binding"/>
    <property type="evidence" value="ECO:0007669"/>
    <property type="project" value="UniProtKB-KW"/>
</dbReference>
<feature type="binding site" evidence="5">
    <location>
        <begin position="82"/>
        <end position="85"/>
    </location>
    <ligand>
        <name>substrate</name>
    </ligand>
</feature>
<keyword evidence="5" id="KW-0460">Magnesium</keyword>
<evidence type="ECO:0000256" key="4">
    <source>
        <dbReference type="ARBA" id="ARBA00030169"/>
    </source>
</evidence>
<reference evidence="6 7" key="1">
    <citation type="submission" date="2018-11" db="EMBL/GenBank/DDBJ databases">
        <authorList>
            <person name="Ye M.-Q."/>
            <person name="Du Z.-J."/>
        </authorList>
    </citation>
    <scope>NUCLEOTIDE SEQUENCE [LARGE SCALE GENOMIC DNA]</scope>
    <source>
        <strain evidence="6 7">U0105</strain>
    </source>
</reference>
<organism evidence="6 7">
    <name type="scientific">Alteromonas sediminis</name>
    <dbReference type="NCBI Taxonomy" id="2259342"/>
    <lineage>
        <taxon>Bacteria</taxon>
        <taxon>Pseudomonadati</taxon>
        <taxon>Pseudomonadota</taxon>
        <taxon>Gammaproteobacteria</taxon>
        <taxon>Alteromonadales</taxon>
        <taxon>Alteromonadaceae</taxon>
        <taxon>Alteromonas/Salinimonas group</taxon>
        <taxon>Alteromonas</taxon>
    </lineage>
</organism>
<comment type="caution">
    <text evidence="6">The sequence shown here is derived from an EMBL/GenBank/DDBJ whole genome shotgun (WGS) entry which is preliminary data.</text>
</comment>
<dbReference type="EMBL" id="RPOK01000006">
    <property type="protein sequence ID" value="RPJ65130.1"/>
    <property type="molecule type" value="Genomic_DNA"/>
</dbReference>
<evidence type="ECO:0000313" key="6">
    <source>
        <dbReference type="EMBL" id="RPJ65130.1"/>
    </source>
</evidence>
<dbReference type="OrthoDB" id="8717144at2"/>
<dbReference type="Gene3D" id="3.50.30.40">
    <property type="entry name" value="Ribonuclease E inhibitor RraA/RraA-like"/>
    <property type="match status" value="1"/>
</dbReference>
<evidence type="ECO:0000313" key="7">
    <source>
        <dbReference type="Proteomes" id="UP000275281"/>
    </source>
</evidence>
<gene>
    <name evidence="6" type="ORF">DRW07_17635</name>
</gene>
<sequence>MNLTSEDFASLSVCDYADFLPRNQFINPEIRPLWHPIPRIAGRAFTVFCDPGDHLMVHAAIYRAEPGDVLVIKADKNYAVAGGNVCAIAQQRGIAGMIVDGMIRDIAEVRAAKFPVYARGVIPKPGAKRQISDLNQPIDCGGVIVHRHDMIVADEEGVAVIPKAQLEEAYKSAAARAEKDASLSLTQWRSQHQQNVERVLTTLGYQGK</sequence>
<dbReference type="AlphaFoldDB" id="A0A3N5XX92"/>
<keyword evidence="5" id="KW-0479">Metal-binding</keyword>
<protein>
    <recommendedName>
        <fullName evidence="2">Putative 4-hydroxy-4-methyl-2-oxoglutarate aldolase</fullName>
    </recommendedName>
    <alternativeName>
        <fullName evidence="3">Regulator of ribonuclease activity homolog</fullName>
    </alternativeName>
    <alternativeName>
        <fullName evidence="4">RraA-like protein</fullName>
    </alternativeName>
</protein>
<evidence type="ECO:0000256" key="2">
    <source>
        <dbReference type="ARBA" id="ARBA00016549"/>
    </source>
</evidence>
<dbReference type="PANTHER" id="PTHR33254:SF4">
    <property type="entry name" value="4-HYDROXY-4-METHYL-2-OXOGLUTARATE ALDOLASE 3-RELATED"/>
    <property type="match status" value="1"/>
</dbReference>
<dbReference type="InterPro" id="IPR036704">
    <property type="entry name" value="RraA/RraA-like_sf"/>
</dbReference>
<dbReference type="SUPFAM" id="SSF89562">
    <property type="entry name" value="RraA-like"/>
    <property type="match status" value="1"/>
</dbReference>
<dbReference type="Proteomes" id="UP000275281">
    <property type="component" value="Unassembled WGS sequence"/>
</dbReference>
<dbReference type="CDD" id="cd16841">
    <property type="entry name" value="RraA_family"/>
    <property type="match status" value="1"/>
</dbReference>
<feature type="binding site" evidence="5">
    <location>
        <position position="105"/>
    </location>
    <ligand>
        <name>Mg(2+)</name>
        <dbReference type="ChEBI" id="CHEBI:18420"/>
    </ligand>
</feature>
<evidence type="ECO:0000256" key="5">
    <source>
        <dbReference type="PIRSR" id="PIRSR605493-1"/>
    </source>
</evidence>
<name>A0A3N5XX92_9ALTE</name>
<evidence type="ECO:0000256" key="1">
    <source>
        <dbReference type="ARBA" id="ARBA00001968"/>
    </source>
</evidence>
<accession>A0A3N5XX92</accession>
<comment type="cofactor">
    <cofactor evidence="1">
        <name>a divalent metal cation</name>
        <dbReference type="ChEBI" id="CHEBI:60240"/>
    </cofactor>
</comment>
<dbReference type="InterPro" id="IPR005493">
    <property type="entry name" value="RraA/RraA-like"/>
</dbReference>
<feature type="binding site" evidence="5">
    <location>
        <position position="104"/>
    </location>
    <ligand>
        <name>substrate</name>
    </ligand>
</feature>
<evidence type="ECO:0000256" key="3">
    <source>
        <dbReference type="ARBA" id="ARBA00029596"/>
    </source>
</evidence>
<comment type="cofactor">
    <cofactor evidence="5">
        <name>Mg(2+)</name>
        <dbReference type="ChEBI" id="CHEBI:18420"/>
    </cofactor>
</comment>
<dbReference type="Pfam" id="PF03737">
    <property type="entry name" value="RraA-like"/>
    <property type="match status" value="1"/>
</dbReference>
<dbReference type="PANTHER" id="PTHR33254">
    <property type="entry name" value="4-HYDROXY-4-METHYL-2-OXOGLUTARATE ALDOLASE 3-RELATED"/>
    <property type="match status" value="1"/>
</dbReference>